<proteinExistence type="predicted"/>
<dbReference type="InterPro" id="IPR001647">
    <property type="entry name" value="HTH_TetR"/>
</dbReference>
<dbReference type="SUPFAM" id="SSF46689">
    <property type="entry name" value="Homeodomain-like"/>
    <property type="match status" value="1"/>
</dbReference>
<evidence type="ECO:0000256" key="6">
    <source>
        <dbReference type="SAM" id="MobiDB-lite"/>
    </source>
</evidence>
<dbReference type="PRINTS" id="PR00455">
    <property type="entry name" value="HTHTETR"/>
</dbReference>
<dbReference type="PROSITE" id="PS50977">
    <property type="entry name" value="HTH_TETR_2"/>
    <property type="match status" value="1"/>
</dbReference>
<dbReference type="Proteomes" id="UP000596083">
    <property type="component" value="Chromosome"/>
</dbReference>
<protein>
    <submittedName>
        <fullName evidence="8">TetR/AcrR family transcriptional regulator</fullName>
    </submittedName>
</protein>
<dbReference type="PANTHER" id="PTHR30055:SF240">
    <property type="entry name" value="HTH-TYPE TRANSCRIPTIONAL REGULATOR ACRR"/>
    <property type="match status" value="1"/>
</dbReference>
<dbReference type="Pfam" id="PF13977">
    <property type="entry name" value="TetR_C_6"/>
    <property type="match status" value="1"/>
</dbReference>
<evidence type="ECO:0000256" key="5">
    <source>
        <dbReference type="PROSITE-ProRule" id="PRU00335"/>
    </source>
</evidence>
<dbReference type="EMBL" id="CP066786">
    <property type="protein sequence ID" value="QQM30447.1"/>
    <property type="molecule type" value="Genomic_DNA"/>
</dbReference>
<evidence type="ECO:0000256" key="3">
    <source>
        <dbReference type="ARBA" id="ARBA00023125"/>
    </source>
</evidence>
<feature type="domain" description="HTH tetR-type" evidence="7">
    <location>
        <begin position="26"/>
        <end position="86"/>
    </location>
</feature>
<dbReference type="PANTHER" id="PTHR30055">
    <property type="entry name" value="HTH-TYPE TRANSCRIPTIONAL REGULATOR RUTR"/>
    <property type="match status" value="1"/>
</dbReference>
<dbReference type="Gene3D" id="1.10.357.10">
    <property type="entry name" value="Tetracycline Repressor, domain 2"/>
    <property type="match status" value="1"/>
</dbReference>
<organism evidence="8 9">
    <name type="scientific">Martelella lutilitoris</name>
    <dbReference type="NCBI Taxonomy" id="2583532"/>
    <lineage>
        <taxon>Bacteria</taxon>
        <taxon>Pseudomonadati</taxon>
        <taxon>Pseudomonadota</taxon>
        <taxon>Alphaproteobacteria</taxon>
        <taxon>Hyphomicrobiales</taxon>
        <taxon>Aurantimonadaceae</taxon>
        <taxon>Martelella</taxon>
    </lineage>
</organism>
<keyword evidence="2" id="KW-0805">Transcription regulation</keyword>
<evidence type="ECO:0000313" key="8">
    <source>
        <dbReference type="EMBL" id="QQM30447.1"/>
    </source>
</evidence>
<dbReference type="InterPro" id="IPR050109">
    <property type="entry name" value="HTH-type_TetR-like_transc_reg"/>
</dbReference>
<reference evidence="8 9" key="1">
    <citation type="submission" date="2020-12" db="EMBL/GenBank/DDBJ databases">
        <authorList>
            <person name="Zheng R.K."/>
            <person name="Sun C.M."/>
        </authorList>
    </citation>
    <scope>NUCLEOTIDE SEQUENCE [LARGE SCALE GENOMIC DNA]</scope>
    <source>
        <strain evidence="8 9">ZRK001</strain>
    </source>
</reference>
<evidence type="ECO:0000259" key="7">
    <source>
        <dbReference type="PROSITE" id="PS50977"/>
    </source>
</evidence>
<dbReference type="RefSeq" id="WP_200335808.1">
    <property type="nucleotide sequence ID" value="NZ_CP066786.1"/>
</dbReference>
<sequence length="222" mass="24021">MPDDTPTKREPRKTGAGARGPYGKGQRRRAEIVEAAVRVFSQSGYQNAAIAAVAAEVGLTLPGLLHHFPSKTELLLAVLEERDAVTAVMLPKKGADWRTFLGSLVAIVRYNETIPGVIRAFALLSVESLSADHPAADWFAARSARTHAMIAGALRSGQADGTFDPASDTDNLAFEIIAMMDGLQEQWLRSGETLDMAGIFGNYINRLAGQYGRDHDRLVWTG</sequence>
<feature type="compositionally biased region" description="Basic and acidic residues" evidence="6">
    <location>
        <begin position="1"/>
        <end position="13"/>
    </location>
</feature>
<evidence type="ECO:0000256" key="4">
    <source>
        <dbReference type="ARBA" id="ARBA00023163"/>
    </source>
</evidence>
<dbReference type="KEGG" id="mlut:JET14_19690"/>
<dbReference type="SUPFAM" id="SSF48498">
    <property type="entry name" value="Tetracyclin repressor-like, C-terminal domain"/>
    <property type="match status" value="1"/>
</dbReference>
<dbReference type="GO" id="GO:0003700">
    <property type="term" value="F:DNA-binding transcription factor activity"/>
    <property type="evidence" value="ECO:0007669"/>
    <property type="project" value="TreeGrafter"/>
</dbReference>
<feature type="DNA-binding region" description="H-T-H motif" evidence="5">
    <location>
        <begin position="49"/>
        <end position="68"/>
    </location>
</feature>
<feature type="region of interest" description="Disordered" evidence="6">
    <location>
        <begin position="1"/>
        <end position="27"/>
    </location>
</feature>
<name>A0A7T7HJV1_9HYPH</name>
<keyword evidence="3 5" id="KW-0238">DNA-binding</keyword>
<dbReference type="GO" id="GO:0000976">
    <property type="term" value="F:transcription cis-regulatory region binding"/>
    <property type="evidence" value="ECO:0007669"/>
    <property type="project" value="TreeGrafter"/>
</dbReference>
<evidence type="ECO:0000313" key="9">
    <source>
        <dbReference type="Proteomes" id="UP000596083"/>
    </source>
</evidence>
<dbReference type="InterPro" id="IPR036271">
    <property type="entry name" value="Tet_transcr_reg_TetR-rel_C_sf"/>
</dbReference>
<keyword evidence="1" id="KW-0678">Repressor</keyword>
<dbReference type="InterPro" id="IPR039538">
    <property type="entry name" value="BetI_C"/>
</dbReference>
<evidence type="ECO:0000256" key="2">
    <source>
        <dbReference type="ARBA" id="ARBA00023015"/>
    </source>
</evidence>
<dbReference type="AlphaFoldDB" id="A0A7T7HJV1"/>
<accession>A0A7T7HJV1</accession>
<gene>
    <name evidence="8" type="ORF">JET14_19690</name>
</gene>
<evidence type="ECO:0000256" key="1">
    <source>
        <dbReference type="ARBA" id="ARBA00022491"/>
    </source>
</evidence>
<dbReference type="Pfam" id="PF00440">
    <property type="entry name" value="TetR_N"/>
    <property type="match status" value="1"/>
</dbReference>
<dbReference type="InterPro" id="IPR009057">
    <property type="entry name" value="Homeodomain-like_sf"/>
</dbReference>
<keyword evidence="4" id="KW-0804">Transcription</keyword>